<dbReference type="Proteomes" id="UP000007875">
    <property type="component" value="Unassembled WGS sequence"/>
</dbReference>
<feature type="region of interest" description="Disordered" evidence="1">
    <location>
        <begin position="1"/>
        <end position="30"/>
    </location>
</feature>
<evidence type="ECO:0000256" key="1">
    <source>
        <dbReference type="SAM" id="MobiDB-lite"/>
    </source>
</evidence>
<dbReference type="AlphaFoldDB" id="H2YFU9"/>
<evidence type="ECO:0000313" key="2">
    <source>
        <dbReference type="Ensembl" id="ENSCSAVP00000004197.1"/>
    </source>
</evidence>
<protein>
    <submittedName>
        <fullName evidence="2">Uncharacterized protein</fullName>
    </submittedName>
</protein>
<dbReference type="Ensembl" id="ENSCSAVT00000004260.1">
    <property type="protein sequence ID" value="ENSCSAVP00000004197.1"/>
    <property type="gene ID" value="ENSCSAVG00000002473.1"/>
</dbReference>
<organism evidence="2 3">
    <name type="scientific">Ciona savignyi</name>
    <name type="common">Pacific transparent sea squirt</name>
    <dbReference type="NCBI Taxonomy" id="51511"/>
    <lineage>
        <taxon>Eukaryota</taxon>
        <taxon>Metazoa</taxon>
        <taxon>Chordata</taxon>
        <taxon>Tunicata</taxon>
        <taxon>Ascidiacea</taxon>
        <taxon>Phlebobranchia</taxon>
        <taxon>Cionidae</taxon>
        <taxon>Ciona</taxon>
    </lineage>
</organism>
<reference evidence="2" key="2">
    <citation type="submission" date="2025-08" db="UniProtKB">
        <authorList>
            <consortium name="Ensembl"/>
        </authorList>
    </citation>
    <scope>IDENTIFICATION</scope>
</reference>
<reference evidence="3" key="1">
    <citation type="submission" date="2003-08" db="EMBL/GenBank/DDBJ databases">
        <authorList>
            <person name="Birren B."/>
            <person name="Nusbaum C."/>
            <person name="Abebe A."/>
            <person name="Abouelleil A."/>
            <person name="Adekoya E."/>
            <person name="Ait-zahra M."/>
            <person name="Allen N."/>
            <person name="Allen T."/>
            <person name="An P."/>
            <person name="Anderson M."/>
            <person name="Anderson S."/>
            <person name="Arachchi H."/>
            <person name="Armbruster J."/>
            <person name="Bachantsang P."/>
            <person name="Baldwin J."/>
            <person name="Barry A."/>
            <person name="Bayul T."/>
            <person name="Blitshsteyn B."/>
            <person name="Bloom T."/>
            <person name="Blye J."/>
            <person name="Boguslavskiy L."/>
            <person name="Borowsky M."/>
            <person name="Boukhgalter B."/>
            <person name="Brunache A."/>
            <person name="Butler J."/>
            <person name="Calixte N."/>
            <person name="Calvo S."/>
            <person name="Camarata J."/>
            <person name="Campo K."/>
            <person name="Chang J."/>
            <person name="Cheshatsang Y."/>
            <person name="Citroen M."/>
            <person name="Collymore A."/>
            <person name="Considine T."/>
            <person name="Cook A."/>
            <person name="Cooke P."/>
            <person name="Corum B."/>
            <person name="Cuomo C."/>
            <person name="David R."/>
            <person name="Dawoe T."/>
            <person name="Degray S."/>
            <person name="Dodge S."/>
            <person name="Dooley K."/>
            <person name="Dorje P."/>
            <person name="Dorjee K."/>
            <person name="Dorris L."/>
            <person name="Duffey N."/>
            <person name="Dupes A."/>
            <person name="Elkins T."/>
            <person name="Engels R."/>
            <person name="Erickson J."/>
            <person name="Farina A."/>
            <person name="Faro S."/>
            <person name="Ferreira P."/>
            <person name="Fischer H."/>
            <person name="Fitzgerald M."/>
            <person name="Foley K."/>
            <person name="Gage D."/>
            <person name="Galagan J."/>
            <person name="Gearin G."/>
            <person name="Gnerre S."/>
            <person name="Gnirke A."/>
            <person name="Goyette A."/>
            <person name="Graham J."/>
            <person name="Grandbois E."/>
            <person name="Gyaltsen K."/>
            <person name="Hafez N."/>
            <person name="Hagopian D."/>
            <person name="Hagos B."/>
            <person name="Hall J."/>
            <person name="Hatcher B."/>
            <person name="Heller A."/>
            <person name="Higgins H."/>
            <person name="Honan T."/>
            <person name="Horn A."/>
            <person name="Houde N."/>
            <person name="Hughes L."/>
            <person name="Hulme W."/>
            <person name="Husby E."/>
            <person name="Iliev I."/>
            <person name="Jaffe D."/>
            <person name="Jones C."/>
            <person name="Kamal M."/>
            <person name="Kamat A."/>
            <person name="Kamvysselis M."/>
            <person name="Karlsson E."/>
            <person name="Kells C."/>
            <person name="Kieu A."/>
            <person name="Kisner P."/>
            <person name="Kodira C."/>
            <person name="Kulbokas E."/>
            <person name="Labutti K."/>
            <person name="Lama D."/>
            <person name="Landers T."/>
            <person name="Leger J."/>
            <person name="Levine S."/>
            <person name="Lewis D."/>
            <person name="Lewis T."/>
            <person name="Lindblad-toh K."/>
            <person name="Liu X."/>
            <person name="Lokyitsang T."/>
            <person name="Lokyitsang Y."/>
            <person name="Lucien O."/>
            <person name="Lui A."/>
            <person name="Ma L.J."/>
            <person name="Mabbitt R."/>
            <person name="Macdonald J."/>
            <person name="Maclean C."/>
            <person name="Major J."/>
            <person name="Manning J."/>
            <person name="Marabella R."/>
            <person name="Maru K."/>
            <person name="Matthews C."/>
            <person name="Mauceli E."/>
            <person name="Mccarthy M."/>
            <person name="Mcdonough S."/>
            <person name="Mcghee T."/>
            <person name="Meldrim J."/>
            <person name="Meneus L."/>
            <person name="Mesirov J."/>
            <person name="Mihalev A."/>
            <person name="Mihova T."/>
            <person name="Mikkelsen T."/>
            <person name="Mlenga V."/>
            <person name="Moru K."/>
            <person name="Mozes J."/>
            <person name="Mulrain L."/>
            <person name="Munson G."/>
            <person name="Naylor J."/>
            <person name="Newes C."/>
            <person name="Nguyen C."/>
            <person name="Nguyen N."/>
            <person name="Nguyen T."/>
            <person name="Nicol R."/>
            <person name="Nielsen C."/>
            <person name="Nizzari M."/>
            <person name="Norbu C."/>
            <person name="Norbu N."/>
            <person name="O'donnell P."/>
            <person name="Okoawo O."/>
            <person name="O'leary S."/>
            <person name="Omotosho B."/>
            <person name="O'neill K."/>
            <person name="Osman S."/>
            <person name="Parker S."/>
            <person name="Perrin D."/>
            <person name="Phunkhang P."/>
            <person name="Piqani B."/>
            <person name="Purcell S."/>
            <person name="Rachupka T."/>
            <person name="Ramasamy U."/>
            <person name="Rameau R."/>
            <person name="Ray V."/>
            <person name="Raymond C."/>
            <person name="Retta R."/>
            <person name="Richardson S."/>
            <person name="Rise C."/>
            <person name="Rodriguez J."/>
            <person name="Rogers J."/>
            <person name="Rogov P."/>
            <person name="Rutman M."/>
            <person name="Schupbach R."/>
            <person name="Seaman C."/>
            <person name="Settipalli S."/>
            <person name="Sharpe T."/>
            <person name="Sheridan J."/>
            <person name="Sherpa N."/>
            <person name="Shi J."/>
            <person name="Smirnov S."/>
            <person name="Smith C."/>
            <person name="Sougnez C."/>
            <person name="Spencer B."/>
            <person name="Stalker J."/>
            <person name="Stange-thomann N."/>
            <person name="Stavropoulos S."/>
            <person name="Stetson K."/>
            <person name="Stone C."/>
            <person name="Stone S."/>
            <person name="Stubbs M."/>
            <person name="Talamas J."/>
            <person name="Tchuinga P."/>
            <person name="Tenzing P."/>
            <person name="Tesfaye S."/>
            <person name="Theodore J."/>
            <person name="Thoulutsang Y."/>
            <person name="Topham K."/>
            <person name="Towey S."/>
            <person name="Tsamla T."/>
            <person name="Tsomo N."/>
            <person name="Vallee D."/>
            <person name="Vassiliev H."/>
            <person name="Venkataraman V."/>
            <person name="Vinson J."/>
            <person name="Vo A."/>
            <person name="Wade C."/>
            <person name="Wang S."/>
            <person name="Wangchuk T."/>
            <person name="Wangdi T."/>
            <person name="Whittaker C."/>
            <person name="Wilkinson J."/>
            <person name="Wu Y."/>
            <person name="Wyman D."/>
            <person name="Yadav S."/>
            <person name="Yang S."/>
            <person name="Yang X."/>
            <person name="Yeager S."/>
            <person name="Yee E."/>
            <person name="Young G."/>
            <person name="Zainoun J."/>
            <person name="Zembeck L."/>
            <person name="Zimmer A."/>
            <person name="Zody M."/>
            <person name="Lander E."/>
        </authorList>
    </citation>
    <scope>NUCLEOTIDE SEQUENCE [LARGE SCALE GENOMIC DNA]</scope>
</reference>
<keyword evidence="3" id="KW-1185">Reference proteome</keyword>
<reference evidence="2" key="3">
    <citation type="submission" date="2025-09" db="UniProtKB">
        <authorList>
            <consortium name="Ensembl"/>
        </authorList>
    </citation>
    <scope>IDENTIFICATION</scope>
</reference>
<dbReference type="HOGENOM" id="CLU_1921789_0_0_1"/>
<evidence type="ECO:0000313" key="3">
    <source>
        <dbReference type="Proteomes" id="UP000007875"/>
    </source>
</evidence>
<accession>H2YFU9</accession>
<name>H2YFU9_CIOSA</name>
<proteinExistence type="predicted"/>
<sequence>ANTATGTNYTGSRFESNETATPADNSTCPTVDRTSFTTEVVALAASAIQVNPDDVTQTDIDSVVDFIQEDVICTNCNCTTLSQNLGVLEEFEFDSGLSCGQCWSTKLASLTRNDSEIAEPLGLAASRRATPP</sequence>